<dbReference type="PANTHER" id="PTHR36505:SF1">
    <property type="entry name" value="BLR1072 PROTEIN"/>
    <property type="match status" value="1"/>
</dbReference>
<accession>A0A1H0EKF1</accession>
<feature type="region of interest" description="Disordered" evidence="1">
    <location>
        <begin position="21"/>
        <end position="51"/>
    </location>
</feature>
<evidence type="ECO:0000259" key="3">
    <source>
        <dbReference type="Pfam" id="PF05239"/>
    </source>
</evidence>
<feature type="region of interest" description="Disordered" evidence="1">
    <location>
        <begin position="357"/>
        <end position="382"/>
    </location>
</feature>
<feature type="domain" description="PRC-barrel" evidence="3">
    <location>
        <begin position="437"/>
        <end position="503"/>
    </location>
</feature>
<evidence type="ECO:0000256" key="2">
    <source>
        <dbReference type="SAM" id="SignalP"/>
    </source>
</evidence>
<keyword evidence="2" id="KW-0732">Signal</keyword>
<dbReference type="InterPro" id="IPR011033">
    <property type="entry name" value="PRC_barrel-like_sf"/>
</dbReference>
<protein>
    <submittedName>
        <fullName evidence="4">PRC-barrel domain-containing protein</fullName>
    </submittedName>
</protein>
<feature type="region of interest" description="Disordered" evidence="1">
    <location>
        <begin position="529"/>
        <end position="549"/>
    </location>
</feature>
<reference evidence="4 5" key="1">
    <citation type="submission" date="2016-10" db="EMBL/GenBank/DDBJ databases">
        <authorList>
            <person name="de Groot N.N."/>
        </authorList>
    </citation>
    <scope>NUCLEOTIDE SEQUENCE [LARGE SCALE GENOMIC DNA]</scope>
    <source>
        <strain evidence="5">L7-484,KACC 16230,DSM 25025</strain>
    </source>
</reference>
<evidence type="ECO:0000256" key="1">
    <source>
        <dbReference type="SAM" id="MobiDB-lite"/>
    </source>
</evidence>
<dbReference type="RefSeq" id="WP_090669876.1">
    <property type="nucleotide sequence ID" value="NZ_FNIT01000002.1"/>
</dbReference>
<sequence length="549" mass="54065">MIRKLLATTAIAGVLATAAAAQTTAPATTTEPAANGSMGTSGTMAPGGAMGTNGAAMNNGAMSTGQTADQSAPAANIAYVQSQGADQYMATDIRGMTLYSGDAADAQSAGEIENLVIGEDGAVVAAVVDTGNFLGDQSRTIAIPFDQIRWTQGENNAPRAVLTASRDQLMSAPAFEMNETAANNAAATGNTMAPAATGGMAPAGTMAPGGAMGSTAATGGATTPATTPSTDMAAATTAPATTGSSAGTGEYLATLGPNQYLSANLIGENVYNGHDTSSENIGEINDLVVASSGRVEAVLIGVGGFLGIGEKDVGVPFDAVSMMRGENNEPHLMLAANRDQLTNAPAFESSERVADAGTNANMSGAGMGAGGTTLDTASATAPNTTTGNGMAAGTTAAAGAAATGAAATGAMGTDATATASTNNADNGSLTPVTGAELTADNLIGTAVSGPDNARIGSIGDIALTPEGQVDAVIVDVGGFLGIGAKPVAVAMDNLQFMRDSGGKLTLTTQFTQDQLRNAPEFNRDTYAENRDQMRVANPGDIPAGSAAQQ</sequence>
<feature type="compositionally biased region" description="Low complexity" evidence="1">
    <location>
        <begin position="372"/>
        <end position="382"/>
    </location>
</feature>
<proteinExistence type="predicted"/>
<dbReference type="AlphaFoldDB" id="A0A1H0EKF1"/>
<organism evidence="4 5">
    <name type="scientific">Aureimonas jatrophae</name>
    <dbReference type="NCBI Taxonomy" id="1166073"/>
    <lineage>
        <taxon>Bacteria</taxon>
        <taxon>Pseudomonadati</taxon>
        <taxon>Pseudomonadota</taxon>
        <taxon>Alphaproteobacteria</taxon>
        <taxon>Hyphomicrobiales</taxon>
        <taxon>Aurantimonadaceae</taxon>
        <taxon>Aureimonas</taxon>
    </lineage>
</organism>
<dbReference type="PANTHER" id="PTHR36505">
    <property type="entry name" value="BLR1072 PROTEIN"/>
    <property type="match status" value="1"/>
</dbReference>
<dbReference type="OrthoDB" id="7876889at2"/>
<dbReference type="InterPro" id="IPR027275">
    <property type="entry name" value="PRC-brl_dom"/>
</dbReference>
<feature type="chain" id="PRO_5011535433" evidence="2">
    <location>
        <begin position="21"/>
        <end position="549"/>
    </location>
</feature>
<dbReference type="Proteomes" id="UP000198793">
    <property type="component" value="Unassembled WGS sequence"/>
</dbReference>
<dbReference type="Gene3D" id="2.30.30.240">
    <property type="entry name" value="PRC-barrel domain"/>
    <property type="match status" value="3"/>
</dbReference>
<name>A0A1H0EKF1_9HYPH</name>
<feature type="signal peptide" evidence="2">
    <location>
        <begin position="1"/>
        <end position="20"/>
    </location>
</feature>
<dbReference type="Pfam" id="PF05239">
    <property type="entry name" value="PRC"/>
    <property type="match status" value="3"/>
</dbReference>
<feature type="domain" description="PRC-barrel" evidence="3">
    <location>
        <begin position="258"/>
        <end position="320"/>
    </location>
</feature>
<dbReference type="STRING" id="1166073.SAMN05192530_10279"/>
<keyword evidence="5" id="KW-1185">Reference proteome</keyword>
<gene>
    <name evidence="4" type="ORF">SAMN05192530_10279</name>
</gene>
<dbReference type="SUPFAM" id="SSF50346">
    <property type="entry name" value="PRC-barrel domain"/>
    <property type="match status" value="3"/>
</dbReference>
<feature type="domain" description="PRC-barrel" evidence="3">
    <location>
        <begin position="87"/>
        <end position="148"/>
    </location>
</feature>
<feature type="region of interest" description="Disordered" evidence="1">
    <location>
        <begin position="211"/>
        <end position="231"/>
    </location>
</feature>
<evidence type="ECO:0000313" key="5">
    <source>
        <dbReference type="Proteomes" id="UP000198793"/>
    </source>
</evidence>
<evidence type="ECO:0000313" key="4">
    <source>
        <dbReference type="EMBL" id="SDN82785.1"/>
    </source>
</evidence>
<dbReference type="EMBL" id="FNIT01000002">
    <property type="protein sequence ID" value="SDN82785.1"/>
    <property type="molecule type" value="Genomic_DNA"/>
</dbReference>